<dbReference type="Pfam" id="PF06197">
    <property type="entry name" value="DUF998"/>
    <property type="match status" value="1"/>
</dbReference>
<keyword evidence="3" id="KW-1185">Reference proteome</keyword>
<organism evidence="2 3">
    <name type="scientific">Archangium gephyra</name>
    <dbReference type="NCBI Taxonomy" id="48"/>
    <lineage>
        <taxon>Bacteria</taxon>
        <taxon>Pseudomonadati</taxon>
        <taxon>Myxococcota</taxon>
        <taxon>Myxococcia</taxon>
        <taxon>Myxococcales</taxon>
        <taxon>Cystobacterineae</taxon>
        <taxon>Archangiaceae</taxon>
        <taxon>Archangium</taxon>
    </lineage>
</organism>
<sequence length="175" mass="18607">MISEYAIGPYGVVMGVSFGAFALGSLALLMALVGSARGWLGRLGLACLFLTAVGLALGGAFPMDPTTADQSRMSFSGKMHGVGFMVGVPGELLAVLFISLALRREAPWSGARLLPWAAAVWLSVVIMVPLLMRMSYFGIPNRTFMVAYGIWVILAARPLTRAPQVKDRSVSAEGR</sequence>
<reference evidence="2 3" key="1">
    <citation type="submission" date="2018-08" db="EMBL/GenBank/DDBJ databases">
        <title>Genomic Encyclopedia of Archaeal and Bacterial Type Strains, Phase II (KMG-II): from individual species to whole genera.</title>
        <authorList>
            <person name="Goeker M."/>
        </authorList>
    </citation>
    <scope>NUCLEOTIDE SEQUENCE [LARGE SCALE GENOMIC DNA]</scope>
    <source>
        <strain evidence="2 3">DSM 2261</strain>
    </source>
</reference>
<dbReference type="EMBL" id="QUMU01000001">
    <property type="protein sequence ID" value="REG37445.1"/>
    <property type="molecule type" value="Genomic_DNA"/>
</dbReference>
<gene>
    <name evidence="2" type="ORF">ATI61_101429</name>
</gene>
<dbReference type="Proteomes" id="UP000256345">
    <property type="component" value="Unassembled WGS sequence"/>
</dbReference>
<comment type="caution">
    <text evidence="2">The sequence shown here is derived from an EMBL/GenBank/DDBJ whole genome shotgun (WGS) entry which is preliminary data.</text>
</comment>
<feature type="transmembrane region" description="Helical" evidence="1">
    <location>
        <begin position="81"/>
        <end position="101"/>
    </location>
</feature>
<accession>A0ABX9KBT9</accession>
<keyword evidence="1" id="KW-0472">Membrane</keyword>
<protein>
    <submittedName>
        <fullName evidence="2">Uncharacterized protein DUF998</fullName>
    </submittedName>
</protein>
<feature type="transmembrane region" description="Helical" evidence="1">
    <location>
        <begin position="40"/>
        <end position="61"/>
    </location>
</feature>
<feature type="transmembrane region" description="Helical" evidence="1">
    <location>
        <begin position="144"/>
        <end position="160"/>
    </location>
</feature>
<dbReference type="InterPro" id="IPR009339">
    <property type="entry name" value="DUF998"/>
</dbReference>
<keyword evidence="1" id="KW-0812">Transmembrane</keyword>
<keyword evidence="1" id="KW-1133">Transmembrane helix</keyword>
<proteinExistence type="predicted"/>
<evidence type="ECO:0000313" key="3">
    <source>
        <dbReference type="Proteomes" id="UP000256345"/>
    </source>
</evidence>
<evidence type="ECO:0000313" key="2">
    <source>
        <dbReference type="EMBL" id="REG37445.1"/>
    </source>
</evidence>
<feature type="transmembrane region" description="Helical" evidence="1">
    <location>
        <begin position="113"/>
        <end position="132"/>
    </location>
</feature>
<evidence type="ECO:0000256" key="1">
    <source>
        <dbReference type="SAM" id="Phobius"/>
    </source>
</evidence>
<feature type="transmembrane region" description="Helical" evidence="1">
    <location>
        <begin position="12"/>
        <end position="33"/>
    </location>
</feature>
<name>A0ABX9KBT9_9BACT</name>